<reference evidence="1" key="1">
    <citation type="journal article" date="2020" name="Stud. Mycol.">
        <title>101 Dothideomycetes genomes: a test case for predicting lifestyles and emergence of pathogens.</title>
        <authorList>
            <person name="Haridas S."/>
            <person name="Albert R."/>
            <person name="Binder M."/>
            <person name="Bloem J."/>
            <person name="Labutti K."/>
            <person name="Salamov A."/>
            <person name="Andreopoulos B."/>
            <person name="Baker S."/>
            <person name="Barry K."/>
            <person name="Bills G."/>
            <person name="Bluhm B."/>
            <person name="Cannon C."/>
            <person name="Castanera R."/>
            <person name="Culley D."/>
            <person name="Daum C."/>
            <person name="Ezra D."/>
            <person name="Gonzalez J."/>
            <person name="Henrissat B."/>
            <person name="Kuo A."/>
            <person name="Liang C."/>
            <person name="Lipzen A."/>
            <person name="Lutzoni F."/>
            <person name="Magnuson J."/>
            <person name="Mondo S."/>
            <person name="Nolan M."/>
            <person name="Ohm R."/>
            <person name="Pangilinan J."/>
            <person name="Park H.-J."/>
            <person name="Ramirez L."/>
            <person name="Alfaro M."/>
            <person name="Sun H."/>
            <person name="Tritt A."/>
            <person name="Yoshinaga Y."/>
            <person name="Zwiers L.-H."/>
            <person name="Turgeon B."/>
            <person name="Goodwin S."/>
            <person name="Spatafora J."/>
            <person name="Crous P."/>
            <person name="Grigoriev I."/>
        </authorList>
    </citation>
    <scope>NUCLEOTIDE SEQUENCE</scope>
    <source>
        <strain evidence="1">CBS 260.36</strain>
    </source>
</reference>
<proteinExistence type="predicted"/>
<protein>
    <submittedName>
        <fullName evidence="1">Uncharacterized protein</fullName>
    </submittedName>
</protein>
<keyword evidence="2" id="KW-1185">Reference proteome</keyword>
<sequence length="160" mass="18753">MVIKICPLHWFSQTSTWERDKAIRGNNYFVLFFQERRDALEKKEVISQFSITRLHIDRGHVLRSMERGTGHRTSALSKRLHLQKLTVLAHWSRHGRRGASASPTNHVGKWVAKMTPQGTTHLSVRPASHNRSQTHGLFYCHQRLEVSARARIKRRYWPHT</sequence>
<comment type="caution">
    <text evidence="1">The sequence shown here is derived from an EMBL/GenBank/DDBJ whole genome shotgun (WGS) entry which is preliminary data.</text>
</comment>
<accession>A0A9P4J7S8</accession>
<gene>
    <name evidence="1" type="ORF">K461DRAFT_7454</name>
</gene>
<dbReference type="Proteomes" id="UP000799439">
    <property type="component" value="Unassembled WGS sequence"/>
</dbReference>
<evidence type="ECO:0000313" key="2">
    <source>
        <dbReference type="Proteomes" id="UP000799439"/>
    </source>
</evidence>
<dbReference type="AlphaFoldDB" id="A0A9P4J7S8"/>
<organism evidence="1 2">
    <name type="scientific">Myriangium duriaei CBS 260.36</name>
    <dbReference type="NCBI Taxonomy" id="1168546"/>
    <lineage>
        <taxon>Eukaryota</taxon>
        <taxon>Fungi</taxon>
        <taxon>Dikarya</taxon>
        <taxon>Ascomycota</taxon>
        <taxon>Pezizomycotina</taxon>
        <taxon>Dothideomycetes</taxon>
        <taxon>Dothideomycetidae</taxon>
        <taxon>Myriangiales</taxon>
        <taxon>Myriangiaceae</taxon>
        <taxon>Myriangium</taxon>
    </lineage>
</organism>
<evidence type="ECO:0000313" key="1">
    <source>
        <dbReference type="EMBL" id="KAF2156938.1"/>
    </source>
</evidence>
<dbReference type="EMBL" id="ML996081">
    <property type="protein sequence ID" value="KAF2156938.1"/>
    <property type="molecule type" value="Genomic_DNA"/>
</dbReference>
<name>A0A9P4J7S8_9PEZI</name>